<feature type="transmembrane region" description="Helical" evidence="8">
    <location>
        <begin position="86"/>
        <end position="105"/>
    </location>
</feature>
<dbReference type="InterPro" id="IPR044751">
    <property type="entry name" value="Ion_transp-like_CBS"/>
</dbReference>
<evidence type="ECO:0000256" key="1">
    <source>
        <dbReference type="ARBA" id="ARBA00004141"/>
    </source>
</evidence>
<organism evidence="11">
    <name type="scientific">candidate division WOR-3 bacterium</name>
    <dbReference type="NCBI Taxonomy" id="2052148"/>
    <lineage>
        <taxon>Bacteria</taxon>
        <taxon>Bacteria division WOR-3</taxon>
    </lineage>
</organism>
<evidence type="ECO:0000256" key="3">
    <source>
        <dbReference type="ARBA" id="ARBA00022737"/>
    </source>
</evidence>
<dbReference type="SUPFAM" id="SSF54631">
    <property type="entry name" value="CBS-domain pair"/>
    <property type="match status" value="1"/>
</dbReference>
<feature type="transmembrane region" description="Helical" evidence="8">
    <location>
        <begin position="52"/>
        <end position="74"/>
    </location>
</feature>
<dbReference type="PANTHER" id="PTHR22777:SF17">
    <property type="entry name" value="UPF0053 PROTEIN SLL0260"/>
    <property type="match status" value="1"/>
</dbReference>
<feature type="domain" description="CBS" evidence="9">
    <location>
        <begin position="245"/>
        <end position="302"/>
    </location>
</feature>
<keyword evidence="5 7" id="KW-0129">CBS domain</keyword>
<protein>
    <submittedName>
        <fullName evidence="11">DUF21 domain-containing protein</fullName>
    </submittedName>
</protein>
<evidence type="ECO:0000256" key="6">
    <source>
        <dbReference type="ARBA" id="ARBA00023136"/>
    </source>
</evidence>
<dbReference type="AlphaFoldDB" id="A0A7C3ICJ9"/>
<evidence type="ECO:0000313" key="11">
    <source>
        <dbReference type="EMBL" id="HFJ54057.1"/>
    </source>
</evidence>
<dbReference type="PANTHER" id="PTHR22777">
    <property type="entry name" value="HEMOLYSIN-RELATED"/>
    <property type="match status" value="1"/>
</dbReference>
<dbReference type="Pfam" id="PF00571">
    <property type="entry name" value="CBS"/>
    <property type="match status" value="2"/>
</dbReference>
<dbReference type="InterPro" id="IPR000644">
    <property type="entry name" value="CBS_dom"/>
</dbReference>
<keyword evidence="6 8" id="KW-0472">Membrane</keyword>
<evidence type="ECO:0000256" key="5">
    <source>
        <dbReference type="ARBA" id="ARBA00023122"/>
    </source>
</evidence>
<evidence type="ECO:0000256" key="4">
    <source>
        <dbReference type="ARBA" id="ARBA00022989"/>
    </source>
</evidence>
<evidence type="ECO:0000256" key="7">
    <source>
        <dbReference type="PROSITE-ProRule" id="PRU00703"/>
    </source>
</evidence>
<comment type="subcellular location">
    <subcellularLocation>
        <location evidence="1">Membrane</location>
        <topology evidence="1">Multi-pass membrane protein</topology>
    </subcellularLocation>
</comment>
<evidence type="ECO:0000256" key="8">
    <source>
        <dbReference type="SAM" id="Phobius"/>
    </source>
</evidence>
<dbReference type="GO" id="GO:0005886">
    <property type="term" value="C:plasma membrane"/>
    <property type="evidence" value="ECO:0007669"/>
    <property type="project" value="TreeGrafter"/>
</dbReference>
<evidence type="ECO:0000259" key="9">
    <source>
        <dbReference type="PROSITE" id="PS51371"/>
    </source>
</evidence>
<keyword evidence="2 8" id="KW-0812">Transmembrane</keyword>
<keyword evidence="4 8" id="KW-1133">Transmembrane helix</keyword>
<dbReference type="CDD" id="cd04590">
    <property type="entry name" value="CBS_pair_CorC_HlyC_assoc"/>
    <property type="match status" value="1"/>
</dbReference>
<reference evidence="11" key="1">
    <citation type="journal article" date="2020" name="mSystems">
        <title>Genome- and Community-Level Interaction Insights into Carbon Utilization and Element Cycling Functions of Hydrothermarchaeota in Hydrothermal Sediment.</title>
        <authorList>
            <person name="Zhou Z."/>
            <person name="Liu Y."/>
            <person name="Xu W."/>
            <person name="Pan J."/>
            <person name="Luo Z.H."/>
            <person name="Li M."/>
        </authorList>
    </citation>
    <scope>NUCLEOTIDE SEQUENCE [LARGE SCALE GENOMIC DNA]</scope>
    <source>
        <strain evidence="10">SpSt-265</strain>
        <strain evidence="11">SpSt-465</strain>
    </source>
</reference>
<name>A0A7C3ICJ9_UNCW3</name>
<dbReference type="PROSITE" id="PS51371">
    <property type="entry name" value="CBS"/>
    <property type="match status" value="1"/>
</dbReference>
<evidence type="ECO:0000313" key="10">
    <source>
        <dbReference type="EMBL" id="HEA87273.1"/>
    </source>
</evidence>
<dbReference type="InterPro" id="IPR046342">
    <property type="entry name" value="CBS_dom_sf"/>
</dbReference>
<gene>
    <name evidence="10" type="ORF">ENP94_04590</name>
    <name evidence="11" type="ORF">ENS16_05155</name>
</gene>
<sequence>MDLLLGFILIILTGYYAGTETALYRANWVRLLHWSRRKVRGAADALSAIDRLSLSIITTLIGTNLTGVFATQLFEHYFVRELGPAFTPLAIGLVLALTLLLGDYLPKSLAQAVPTRWLRLTAFLLNFTRLLFLPVIALLARVLPKIQRLSLTREDYLTVLPGRPDSGPHLRRMTARLFQFARMAVSESAIPLEQVKSVPAAADRPVLLELLRHYGYTRIPVYQDRPENIIGVIVVKDLLEPGALRIRPVLRVTPETRALEVLRMMQRQGEHLAVIDSPSGNAVGIVTLEDLVEELVGEIRSED</sequence>
<proteinExistence type="predicted"/>
<feature type="transmembrane region" description="Helical" evidence="8">
    <location>
        <begin position="117"/>
        <end position="143"/>
    </location>
</feature>
<dbReference type="Gene3D" id="3.10.580.10">
    <property type="entry name" value="CBS-domain"/>
    <property type="match status" value="1"/>
</dbReference>
<evidence type="ECO:0000256" key="2">
    <source>
        <dbReference type="ARBA" id="ARBA00022692"/>
    </source>
</evidence>
<keyword evidence="3" id="KW-0677">Repeat</keyword>
<comment type="caution">
    <text evidence="11">The sequence shown here is derived from an EMBL/GenBank/DDBJ whole genome shotgun (WGS) entry which is preliminary data.</text>
</comment>
<dbReference type="InterPro" id="IPR002550">
    <property type="entry name" value="CNNM"/>
</dbReference>
<accession>A0A7C3ICJ9</accession>
<dbReference type="EMBL" id="DSLG01000004">
    <property type="protein sequence ID" value="HEA87273.1"/>
    <property type="molecule type" value="Genomic_DNA"/>
</dbReference>
<dbReference type="EMBL" id="DSTU01000007">
    <property type="protein sequence ID" value="HFJ54057.1"/>
    <property type="molecule type" value="Genomic_DNA"/>
</dbReference>
<dbReference type="SMART" id="SM00116">
    <property type="entry name" value="CBS"/>
    <property type="match status" value="2"/>
</dbReference>
<dbReference type="Pfam" id="PF01595">
    <property type="entry name" value="CNNM"/>
    <property type="match status" value="1"/>
</dbReference>